<sequence length="1219" mass="136080">MHISSEGTDDFIVPTTAGAQIGLAMQVLRREGLEALQSPLQIRMFLQSCLLNLSNHHSVDTSGILLGLASETGLAKLRHIMMQSASVNSSNRTTSLTVSFQTVTLPLIGVLTRRSLCQTTLKRESNLVYGLVQELCQQFLGLHVLPSVSKLMDQTLVQTCSSTTSILTCFPQPSAQSHQQNHHQRDSFQSMAPLHCTLLAIVRLIYQLVMRFPESITKTASVTKTLDGLVDRCRQQSKTGNAKQVFLSSTLDTEMNRLSTSIQDNISELRGLREQPLQIKLSSLPSQLTDGPGALALHGPRNDNDHSMINRIDILPTRDEVLCKTNPFLPINDYKESSTQFLPRGWSRHLDVHFRLYRQDMMNPLCAGIQAFIHLLQSTDRRADQDFVDPKATNQGQRQPECLQRQVALAVVQERDIQQLSKLKHIAHIHVSLSDPASYTALFTPLHSSSSRSSSEKWFMIECPGTFFESFRPVLKAIQASRPLALPFGKYIAPTDEEIDQFSHVSAAGVIDPPLYTSAPGFEYDLSVLLENGGVLELNLRDPQSVDQAVAVLRERSSPDNTQALALVQTLGREIALISGPPGTGKTKIGIDLMRVLLHNKQTMTCGPKVVICYTNHALDQFLEHLLDNGYTKIARLGGQSKSERLQDYSLRPYVARQAIAEAFQAAESAALSTRSLTRALKSGYFDWRQVREYLIFENPAQCRQFEGSPPGPIMWDDGAIETPLRRSMTSKVAYERWATGMDLDEKRVWNRHVDKKEKEEARPTNIFDALDEAAPKSVMAPRYDIPVSDRPVPFLGGDVWSMSMKERRRLIEYWSPDIIRSIEEDLGQHHLCLESAKDSKLCGYDELRRLILSDMDVIGMTTSASARFQALLESVAPKIILCEEAGEVLESHILSALSPTTQHLILIGDHLQLRPQVQTYDLSSESSVGKKYNLDKSLFERLVTDACGRRFQVLLGTPSTLPSKIVCQYPDVGGMGSNLFFMDHRHPEDKKDPFGQQSFSNTFEIQMIEALAPGDIAILTPYLGQLSKIRDQLKDRFVVLVDERDEERLDAGAIRGDTEAPPETKSKKDAQQTKAMLQNHITIRTIDNYQGEEAKIVLISLVRSDTNTIDETSSGSIGFLKSPNRTNALLSRAQHGMFLIGNARLMAQPKHGLWPDIMKELGLSDRIGQGYPIACKNHPETKRIMISKQRRLMEAVLSRVVKSCPVVIIVPGLATPTI</sequence>
<reference evidence="4" key="1">
    <citation type="journal article" date="2020" name="Fungal Divers.">
        <title>Resolving the Mortierellaceae phylogeny through synthesis of multi-gene phylogenetics and phylogenomics.</title>
        <authorList>
            <person name="Vandepol N."/>
            <person name="Liber J."/>
            <person name="Desiro A."/>
            <person name="Na H."/>
            <person name="Kennedy M."/>
            <person name="Barry K."/>
            <person name="Grigoriev I.V."/>
            <person name="Miller A.N."/>
            <person name="O'Donnell K."/>
            <person name="Stajich J.E."/>
            <person name="Bonito G."/>
        </authorList>
    </citation>
    <scope>NUCLEOTIDE SEQUENCE</scope>
    <source>
        <strain evidence="4">NVP60</strain>
    </source>
</reference>
<evidence type="ECO:0000313" key="5">
    <source>
        <dbReference type="Proteomes" id="UP000823405"/>
    </source>
</evidence>
<accession>A0A9P6QWW8</accession>
<dbReference type="GO" id="GO:0031380">
    <property type="term" value="C:nuclear RNA-directed RNA polymerase complex"/>
    <property type="evidence" value="ECO:0007669"/>
    <property type="project" value="TreeGrafter"/>
</dbReference>
<dbReference type="OrthoDB" id="2423195at2759"/>
<dbReference type="EMBL" id="JAAAIN010001865">
    <property type="protein sequence ID" value="KAG0299612.1"/>
    <property type="molecule type" value="Genomic_DNA"/>
</dbReference>
<keyword evidence="5" id="KW-1185">Reference proteome</keyword>
<dbReference type="Proteomes" id="UP000823405">
    <property type="component" value="Unassembled WGS sequence"/>
</dbReference>
<dbReference type="PANTHER" id="PTHR10887">
    <property type="entry name" value="DNA2/NAM7 HELICASE FAMILY"/>
    <property type="match status" value="1"/>
</dbReference>
<evidence type="ECO:0000259" key="2">
    <source>
        <dbReference type="Pfam" id="PF13086"/>
    </source>
</evidence>
<feature type="region of interest" description="Disordered" evidence="1">
    <location>
        <begin position="1052"/>
        <end position="1072"/>
    </location>
</feature>
<dbReference type="PANTHER" id="PTHR10887:SF445">
    <property type="entry name" value="NFX1-TYPE ZINC FINGER-CONTAINING PROTEIN 1"/>
    <property type="match status" value="1"/>
</dbReference>
<dbReference type="AlphaFoldDB" id="A0A9P6QWW8"/>
<gene>
    <name evidence="4" type="ORF">BGZ97_003618</name>
</gene>
<dbReference type="CDD" id="cd18808">
    <property type="entry name" value="SF1_C_Upf1"/>
    <property type="match status" value="1"/>
</dbReference>
<protein>
    <recommendedName>
        <fullName evidence="6">P-loop containing nucleoside triphosphate hydrolase protein</fullName>
    </recommendedName>
</protein>
<dbReference type="GO" id="GO:0004386">
    <property type="term" value="F:helicase activity"/>
    <property type="evidence" value="ECO:0007669"/>
    <property type="project" value="InterPro"/>
</dbReference>
<dbReference type="InterPro" id="IPR041679">
    <property type="entry name" value="DNA2/NAM7-like_C"/>
</dbReference>
<evidence type="ECO:0008006" key="6">
    <source>
        <dbReference type="Google" id="ProtNLM"/>
    </source>
</evidence>
<feature type="domain" description="DNA2/NAM7 helicase-like C-terminal" evidence="3">
    <location>
        <begin position="998"/>
        <end position="1144"/>
    </location>
</feature>
<dbReference type="Pfam" id="PF13087">
    <property type="entry name" value="AAA_12"/>
    <property type="match status" value="1"/>
</dbReference>
<dbReference type="GO" id="GO:0031048">
    <property type="term" value="P:regulatory ncRNA-mediated heterochromatin formation"/>
    <property type="evidence" value="ECO:0007669"/>
    <property type="project" value="TreeGrafter"/>
</dbReference>
<comment type="caution">
    <text evidence="4">The sequence shown here is derived from an EMBL/GenBank/DDBJ whole genome shotgun (WGS) entry which is preliminary data.</text>
</comment>
<proteinExistence type="predicted"/>
<feature type="domain" description="DNA2/NAM7 helicase helicase" evidence="2">
    <location>
        <begin position="560"/>
        <end position="683"/>
    </location>
</feature>
<dbReference type="InterPro" id="IPR047187">
    <property type="entry name" value="SF1_C_Upf1"/>
</dbReference>
<organism evidence="4 5">
    <name type="scientific">Linnemannia gamsii</name>
    <dbReference type="NCBI Taxonomy" id="64522"/>
    <lineage>
        <taxon>Eukaryota</taxon>
        <taxon>Fungi</taxon>
        <taxon>Fungi incertae sedis</taxon>
        <taxon>Mucoromycota</taxon>
        <taxon>Mortierellomycotina</taxon>
        <taxon>Mortierellomycetes</taxon>
        <taxon>Mortierellales</taxon>
        <taxon>Mortierellaceae</taxon>
        <taxon>Linnemannia</taxon>
    </lineage>
</organism>
<name>A0A9P6QWW8_9FUNG</name>
<dbReference type="InterPro" id="IPR027417">
    <property type="entry name" value="P-loop_NTPase"/>
</dbReference>
<dbReference type="Gene3D" id="3.40.50.300">
    <property type="entry name" value="P-loop containing nucleotide triphosphate hydrolases"/>
    <property type="match status" value="2"/>
</dbReference>
<dbReference type="Pfam" id="PF13086">
    <property type="entry name" value="AAA_11"/>
    <property type="match status" value="2"/>
</dbReference>
<dbReference type="InterPro" id="IPR041677">
    <property type="entry name" value="DNA2/NAM7_AAA_11"/>
</dbReference>
<evidence type="ECO:0000259" key="3">
    <source>
        <dbReference type="Pfam" id="PF13087"/>
    </source>
</evidence>
<feature type="domain" description="DNA2/NAM7 helicase helicase" evidence="2">
    <location>
        <begin position="846"/>
        <end position="918"/>
    </location>
</feature>
<evidence type="ECO:0000256" key="1">
    <source>
        <dbReference type="SAM" id="MobiDB-lite"/>
    </source>
</evidence>
<dbReference type="InterPro" id="IPR045055">
    <property type="entry name" value="DNA2/NAM7-like"/>
</dbReference>
<evidence type="ECO:0000313" key="4">
    <source>
        <dbReference type="EMBL" id="KAG0299612.1"/>
    </source>
</evidence>
<dbReference type="SUPFAM" id="SSF52540">
    <property type="entry name" value="P-loop containing nucleoside triphosphate hydrolases"/>
    <property type="match status" value="1"/>
</dbReference>